<feature type="transmembrane region" description="Helical" evidence="1">
    <location>
        <begin position="53"/>
        <end position="76"/>
    </location>
</feature>
<reference evidence="2 3" key="1">
    <citation type="submission" date="2018-01" db="EMBL/GenBank/DDBJ databases">
        <title>Draft genome sequences of six Vibrio diazotrophicus strains isolated from deep-sea sediments of the Baltic Sea.</title>
        <authorList>
            <person name="Castillo D."/>
            <person name="Vandieken V."/>
            <person name="Chiang O."/>
            <person name="Middelboe M."/>
        </authorList>
    </citation>
    <scope>NUCLEOTIDE SEQUENCE [LARGE SCALE GENOMIC DNA]</scope>
    <source>
        <strain evidence="2 3">60.27F</strain>
    </source>
</reference>
<organism evidence="2 3">
    <name type="scientific">Vibrio diazotrophicus</name>
    <dbReference type="NCBI Taxonomy" id="685"/>
    <lineage>
        <taxon>Bacteria</taxon>
        <taxon>Pseudomonadati</taxon>
        <taxon>Pseudomonadota</taxon>
        <taxon>Gammaproteobacteria</taxon>
        <taxon>Vibrionales</taxon>
        <taxon>Vibrionaceae</taxon>
        <taxon>Vibrio</taxon>
    </lineage>
</organism>
<accession>A0A2J8I8D7</accession>
<feature type="transmembrane region" description="Helical" evidence="1">
    <location>
        <begin position="83"/>
        <end position="103"/>
    </location>
</feature>
<keyword evidence="1" id="KW-0812">Transmembrane</keyword>
<dbReference type="Proteomes" id="UP000236449">
    <property type="component" value="Unassembled WGS sequence"/>
</dbReference>
<sequence length="320" mass="37695">MNRWFQQQLWKIGQFTYCLIPHRHWLYLWAIATISLWYFNFSQGEIKDSQQWIWLDILGEGSMTLFISIWLVVILACREAGRVTQFLALGLLGVYISCLQDLLDEFYELGDAAYYWDSLVESLPIGVIFLTIGWMGWYREQSQLRQYLLQRRHQFQNSSKLHMDSFLPRFDQLQAFMNSQPDEFLSGEIMGFILDESDVKDAAQLKVLRRRFADLMMLNLPESTQLYHLSGEHYVLFMPHRDSFSIKCERLLMQHLRSAQIYSDSGLLPITFGVTLTRRELCKSCNSNNLSSYIRDLFNAHQRTERAAELKTRNQEIPLG</sequence>
<evidence type="ECO:0008006" key="4">
    <source>
        <dbReference type="Google" id="ProtNLM"/>
    </source>
</evidence>
<feature type="transmembrane region" description="Helical" evidence="1">
    <location>
        <begin position="115"/>
        <end position="137"/>
    </location>
</feature>
<protein>
    <recommendedName>
        <fullName evidence="4">GGDEF domain-containing protein</fullName>
    </recommendedName>
</protein>
<name>A0A2J8I8D7_VIBDI</name>
<dbReference type="AlphaFoldDB" id="A0A2J8I8D7"/>
<keyword evidence="1" id="KW-1133">Transmembrane helix</keyword>
<comment type="caution">
    <text evidence="2">The sequence shown here is derived from an EMBL/GenBank/DDBJ whole genome shotgun (WGS) entry which is preliminary data.</text>
</comment>
<evidence type="ECO:0000256" key="1">
    <source>
        <dbReference type="SAM" id="Phobius"/>
    </source>
</evidence>
<dbReference type="EMBL" id="POSK01000001">
    <property type="protein sequence ID" value="PNI06724.1"/>
    <property type="molecule type" value="Genomic_DNA"/>
</dbReference>
<dbReference type="RefSeq" id="WP_102965200.1">
    <property type="nucleotide sequence ID" value="NZ_POSK01000001.1"/>
</dbReference>
<evidence type="ECO:0000313" key="2">
    <source>
        <dbReference type="EMBL" id="PNI06724.1"/>
    </source>
</evidence>
<gene>
    <name evidence="2" type="ORF">C1N32_01580</name>
</gene>
<dbReference type="OrthoDB" id="5914567at2"/>
<keyword evidence="1" id="KW-0472">Membrane</keyword>
<evidence type="ECO:0000313" key="3">
    <source>
        <dbReference type="Proteomes" id="UP000236449"/>
    </source>
</evidence>
<proteinExistence type="predicted"/>
<feature type="transmembrane region" description="Helical" evidence="1">
    <location>
        <begin position="25"/>
        <end position="41"/>
    </location>
</feature>